<dbReference type="RefSeq" id="WP_168296159.1">
    <property type="nucleotide sequence ID" value="NZ_CP071604.1"/>
</dbReference>
<evidence type="ECO:0000313" key="1">
    <source>
        <dbReference type="EMBL" id="MET3755869.1"/>
    </source>
</evidence>
<sequence>MTAGDAKRRFLEEKYILDFQMLLKTRARRNRMLAAWAASRLGRADADAYLKEVQLVDAAVGGDDDVLQKILADLRSAGQKADEDDIHSMMKEMMFDAAEWLETNRDSAEIEQDRASGGP</sequence>
<accession>A0ABV2MI99</accession>
<evidence type="ECO:0000313" key="2">
    <source>
        <dbReference type="Proteomes" id="UP001549077"/>
    </source>
</evidence>
<dbReference type="Proteomes" id="UP001549077">
    <property type="component" value="Unassembled WGS sequence"/>
</dbReference>
<gene>
    <name evidence="1" type="ORF">ABID08_003240</name>
</gene>
<organism evidence="1 2">
    <name type="scientific">Rhizobium binae</name>
    <dbReference type="NCBI Taxonomy" id="1138190"/>
    <lineage>
        <taxon>Bacteria</taxon>
        <taxon>Pseudomonadati</taxon>
        <taxon>Pseudomonadota</taxon>
        <taxon>Alphaproteobacteria</taxon>
        <taxon>Hyphomicrobiales</taxon>
        <taxon>Rhizobiaceae</taxon>
        <taxon>Rhizobium/Agrobacterium group</taxon>
        <taxon>Rhizobium</taxon>
    </lineage>
</organism>
<reference evidence="1 2" key="1">
    <citation type="submission" date="2024-06" db="EMBL/GenBank/DDBJ databases">
        <title>Genomic Encyclopedia of Type Strains, Phase IV (KMG-IV): sequencing the most valuable type-strain genomes for metagenomic binning, comparative biology and taxonomic classification.</title>
        <authorList>
            <person name="Goeker M."/>
        </authorList>
    </citation>
    <scope>NUCLEOTIDE SEQUENCE [LARGE SCALE GENOMIC DNA]</scope>
    <source>
        <strain evidence="1 2">DSM 29288</strain>
    </source>
</reference>
<protein>
    <recommendedName>
        <fullName evidence="3">DUF1476 domain-containing protein</fullName>
    </recommendedName>
</protein>
<dbReference type="GeneID" id="91150007"/>
<dbReference type="InterPro" id="IPR009945">
    <property type="entry name" value="ATPase_inh_sub_z"/>
</dbReference>
<proteinExistence type="predicted"/>
<keyword evidence="2" id="KW-1185">Reference proteome</keyword>
<dbReference type="PIRSF" id="PIRSF031780">
    <property type="entry name" value="UCP031780"/>
    <property type="match status" value="1"/>
</dbReference>
<comment type="caution">
    <text evidence="1">The sequence shown here is derived from an EMBL/GenBank/DDBJ whole genome shotgun (WGS) entry which is preliminary data.</text>
</comment>
<dbReference type="InterPro" id="IPR038293">
    <property type="entry name" value="ATPase_inh_sub_z_sf"/>
</dbReference>
<evidence type="ECO:0008006" key="3">
    <source>
        <dbReference type="Google" id="ProtNLM"/>
    </source>
</evidence>
<name>A0ABV2MI99_9HYPH</name>
<dbReference type="Pfam" id="PF07345">
    <property type="entry name" value="ATPaseInh_sub_z"/>
    <property type="match status" value="1"/>
</dbReference>
<dbReference type="Gene3D" id="1.10.790.20">
    <property type="entry name" value="Domain of unknown function DUF1476"/>
    <property type="match status" value="1"/>
</dbReference>
<dbReference type="EMBL" id="JBEPMY010000008">
    <property type="protein sequence ID" value="MET3755869.1"/>
    <property type="molecule type" value="Genomic_DNA"/>
</dbReference>